<protein>
    <submittedName>
        <fullName evidence="2">Uncharacterized protein</fullName>
    </submittedName>
</protein>
<accession>A0AAD6X3D6</accession>
<feature type="region of interest" description="Disordered" evidence="1">
    <location>
        <begin position="174"/>
        <end position="204"/>
    </location>
</feature>
<proteinExistence type="predicted"/>
<name>A0AAD6X3D6_9AGAR</name>
<sequence length="204" mass="22412">MGPLIIRYNGVRWASDTKRLSRHQSSKEGSVPGRWSIDNWQKKPRGRWPFLPESCGLPMTSTTLHAYEGPPPSSALSQLVGLDVIPEIQLGRWAGKASPLSSEKLLLSRVQALINVTIIASPKTRRVIPRFCGAKNYKSPPLNAAPRTARATLPPLRGLHTATDHSAVIAAGEATTPPHARFTTRQRAPERGQSPSHYLIAERH</sequence>
<evidence type="ECO:0000313" key="2">
    <source>
        <dbReference type="EMBL" id="KAJ7034145.1"/>
    </source>
</evidence>
<reference evidence="2" key="1">
    <citation type="submission" date="2023-03" db="EMBL/GenBank/DDBJ databases">
        <title>Massive genome expansion in bonnet fungi (Mycena s.s.) driven by repeated elements and novel gene families across ecological guilds.</title>
        <authorList>
            <consortium name="Lawrence Berkeley National Laboratory"/>
            <person name="Harder C.B."/>
            <person name="Miyauchi S."/>
            <person name="Viragh M."/>
            <person name="Kuo A."/>
            <person name="Thoen E."/>
            <person name="Andreopoulos B."/>
            <person name="Lu D."/>
            <person name="Skrede I."/>
            <person name="Drula E."/>
            <person name="Henrissat B."/>
            <person name="Morin E."/>
            <person name="Kohler A."/>
            <person name="Barry K."/>
            <person name="LaButti K."/>
            <person name="Morin E."/>
            <person name="Salamov A."/>
            <person name="Lipzen A."/>
            <person name="Mereny Z."/>
            <person name="Hegedus B."/>
            <person name="Baldrian P."/>
            <person name="Stursova M."/>
            <person name="Weitz H."/>
            <person name="Taylor A."/>
            <person name="Grigoriev I.V."/>
            <person name="Nagy L.G."/>
            <person name="Martin F."/>
            <person name="Kauserud H."/>
        </authorList>
    </citation>
    <scope>NUCLEOTIDE SEQUENCE</scope>
    <source>
        <strain evidence="2">CBHHK200</strain>
    </source>
</reference>
<comment type="caution">
    <text evidence="2">The sequence shown here is derived from an EMBL/GenBank/DDBJ whole genome shotgun (WGS) entry which is preliminary data.</text>
</comment>
<dbReference type="Proteomes" id="UP001218188">
    <property type="component" value="Unassembled WGS sequence"/>
</dbReference>
<dbReference type="AlphaFoldDB" id="A0AAD6X3D6"/>
<organism evidence="2 3">
    <name type="scientific">Mycena alexandri</name>
    <dbReference type="NCBI Taxonomy" id="1745969"/>
    <lineage>
        <taxon>Eukaryota</taxon>
        <taxon>Fungi</taxon>
        <taxon>Dikarya</taxon>
        <taxon>Basidiomycota</taxon>
        <taxon>Agaricomycotina</taxon>
        <taxon>Agaricomycetes</taxon>
        <taxon>Agaricomycetidae</taxon>
        <taxon>Agaricales</taxon>
        <taxon>Marasmiineae</taxon>
        <taxon>Mycenaceae</taxon>
        <taxon>Mycena</taxon>
    </lineage>
</organism>
<evidence type="ECO:0000256" key="1">
    <source>
        <dbReference type="SAM" id="MobiDB-lite"/>
    </source>
</evidence>
<gene>
    <name evidence="2" type="ORF">C8F04DRAFT_582338</name>
</gene>
<evidence type="ECO:0000313" key="3">
    <source>
        <dbReference type="Proteomes" id="UP001218188"/>
    </source>
</evidence>
<dbReference type="EMBL" id="JARJCM010000059">
    <property type="protein sequence ID" value="KAJ7034145.1"/>
    <property type="molecule type" value="Genomic_DNA"/>
</dbReference>
<keyword evidence="3" id="KW-1185">Reference proteome</keyword>